<dbReference type="GeneID" id="93276498"/>
<feature type="domain" description="Bacterial repeat" evidence="5">
    <location>
        <begin position="856"/>
        <end position="916"/>
    </location>
</feature>
<feature type="domain" description="Bacterial repeat" evidence="5">
    <location>
        <begin position="551"/>
        <end position="621"/>
    </location>
</feature>
<dbReference type="Gene3D" id="2.10.270.10">
    <property type="entry name" value="Cholin Binding"/>
    <property type="match status" value="1"/>
</dbReference>
<feature type="region of interest" description="Disordered" evidence="2">
    <location>
        <begin position="233"/>
        <end position="257"/>
    </location>
</feature>
<dbReference type="Pfam" id="PF06458">
    <property type="entry name" value="MucBP"/>
    <property type="match status" value="1"/>
</dbReference>
<evidence type="ECO:0000256" key="1">
    <source>
        <dbReference type="ARBA" id="ARBA00022737"/>
    </source>
</evidence>
<evidence type="ECO:0000313" key="6">
    <source>
        <dbReference type="EMBL" id="SET37899.1"/>
    </source>
</evidence>
<evidence type="ECO:0000256" key="3">
    <source>
        <dbReference type="SAM" id="SignalP"/>
    </source>
</evidence>
<sequence>MRKRYNMKSKLAGMLAAAMVFSMAAPGYPAYAVSFGDPVKIRFDPQNGPGIPLSSYSSVAVDGAMEGSLFVASGLAGSPLTSSANFSGLPMDDFGSGVRPKLPDFNEISWDGYTFDGWYGANGNLVETLPYAFPYDSVTTYNAVWKGNETSPYTFRVEHYRDFNPARNEANDSSAWPENYEDPDLRKFFESSWESTQMANNPISATYRRDIPGYRFNSVILKNNKVRKYGEESGHGTMTEGGASINPSTNAVRGSMPNDSLTAAYRYEPDPAKKFLITVQYVDMNDNQIKAPESRALPVESDYVIEPAVINSYLVKSAELTVGGVTDLDGAGVISAEDAGVNLNPSNFHFTGTMPNQAITFTYKYELDPSFETILRVKRVDNHHNILREEESRVVPPNVPVEVDVEELSGYVYPPNIQWEDSLLDVSLNQETKKLSLTPNLQGGTVTLTYTEDLADENYWAKVEFYNGQNGSFNGSTAPKFVKKSGDSTLAQVTEGLMPTPSAHYSFDGWYKATSNGSNKTGPRLADDTVINASIKLFANFEETQGEWFDLKFVSGPHGTIEGSKTSHIEIGTSWSSLTLPSTHPDNFYRFDGWFDENGNRMQSSQTINANQTYTARFVPIGLEDDTILTMPDAQGTIVSDGSGKVNVSGANENRRYALTDMDFKVIDTKLGSQLRNTGFTGLNPCTSYYVYELKMNANPAAGVILPENLDPDAFSPPTRVTVPALGSNYDVQDDGAGMKQVVVEPAKSVTMYAILNIEGDVMDVPGADEDGWVMPSGASPRAVLGGLESNQLYVVVAKQPGEGAAPADKLLLGTQVAVIGSSQEQQDYTISLTNGGFITKIVRGGVNVDFDDDKTAVVRAGDVISLDAETTNSQGQAFRQWSALIGRLTLADKTRRNPSITMPEGNLVLQANYYAAATATPGNASIDYSPKTGAVALDLSDDRMADLVDELTNNSSDQDAMTAGVDVLYTVNFSQRAPKASESNAVKAEAGNEAVKVPWTLTSALTRHVGGSNKEIPSGVNREPDIRVYAVLDRSMHGYTDYQLWNVENPDGEYICTEVPMEPDPDDGDSGFTGVVSFEANVEGTYVLTYRKAHEVKIIDDKRSTEYIISVRSDTALEDADGFMDLDIFEPYTDPVSGVVWEYYGLGRTASSNNGYDTSEPVTKNLTLHVLYQAEDDARWQEARQKLLSQISIAQTLKNNPSVSEEDKAELGAAIDIALEVANRIYRPTVDELLDAYNVLKALVDSITSGGGFPDDPDHPDNPDNPDDPDNPDNPNRPGGGGGGGGGGSRGGGSRSFGPGNTFNDYKTYAVGTEGQWESVGTDGKQWSFILRSGTSLKDQWANIKYQDARQTCTYHFNAAGVMDYGWYVDEGGRWYYLNETPGADFGRLVLGWHYDAKDMKWYYLNQFTGGMATGWQKIGEHWYFLSTVSQAGRPMGSLYVNEMTPDGYPVDENGRWMRETP</sequence>
<feature type="compositionally biased region" description="Polar residues" evidence="2">
    <location>
        <begin position="245"/>
        <end position="257"/>
    </location>
</feature>
<organism evidence="6 7">
    <name type="scientific">Enterocloster lavalensis</name>
    <dbReference type="NCBI Taxonomy" id="460384"/>
    <lineage>
        <taxon>Bacteria</taxon>
        <taxon>Bacillati</taxon>
        <taxon>Bacillota</taxon>
        <taxon>Clostridia</taxon>
        <taxon>Lachnospirales</taxon>
        <taxon>Lachnospiraceae</taxon>
        <taxon>Enterocloster</taxon>
    </lineage>
</organism>
<keyword evidence="7" id="KW-1185">Reference proteome</keyword>
<reference evidence="7" key="1">
    <citation type="submission" date="2016-10" db="EMBL/GenBank/DDBJ databases">
        <authorList>
            <person name="Varghese N."/>
            <person name="Submissions S."/>
        </authorList>
    </citation>
    <scope>NUCLEOTIDE SEQUENCE [LARGE SCALE GENOMIC DNA]</scope>
    <source>
        <strain evidence="7">NLAE-zl-G277</strain>
    </source>
</reference>
<accession>A0A1I0DZ93</accession>
<feature type="chain" id="PRO_5044372511" evidence="3">
    <location>
        <begin position="25"/>
        <end position="1463"/>
    </location>
</feature>
<feature type="compositionally biased region" description="Gly residues" evidence="2">
    <location>
        <begin position="1279"/>
        <end position="1296"/>
    </location>
</feature>
<dbReference type="EMBL" id="FOIM01000005">
    <property type="protein sequence ID" value="SET37899.1"/>
    <property type="molecule type" value="Genomic_DNA"/>
</dbReference>
<proteinExistence type="predicted"/>
<evidence type="ECO:0000259" key="4">
    <source>
        <dbReference type="Pfam" id="PF06458"/>
    </source>
</evidence>
<gene>
    <name evidence="6" type="ORF">SAMN05216313_105159</name>
</gene>
<dbReference type="InterPro" id="IPR009459">
    <property type="entry name" value="MucBP_dom"/>
</dbReference>
<dbReference type="Pfam" id="PF18998">
    <property type="entry name" value="Flg_new_2"/>
    <property type="match status" value="2"/>
</dbReference>
<dbReference type="Proteomes" id="UP000198508">
    <property type="component" value="Unassembled WGS sequence"/>
</dbReference>
<feature type="signal peptide" evidence="3">
    <location>
        <begin position="1"/>
        <end position="24"/>
    </location>
</feature>
<feature type="domain" description="MucBP" evidence="4">
    <location>
        <begin position="277"/>
        <end position="365"/>
    </location>
</feature>
<evidence type="ECO:0000256" key="2">
    <source>
        <dbReference type="SAM" id="MobiDB-lite"/>
    </source>
</evidence>
<protein>
    <submittedName>
        <fullName evidence="6">Uncharacterized protein</fullName>
    </submittedName>
</protein>
<evidence type="ECO:0000313" key="7">
    <source>
        <dbReference type="Proteomes" id="UP000198508"/>
    </source>
</evidence>
<dbReference type="STRING" id="460384.SAMN05216313_105159"/>
<dbReference type="RefSeq" id="WP_092361798.1">
    <property type="nucleotide sequence ID" value="NZ_DAINWJ010000098.1"/>
</dbReference>
<feature type="region of interest" description="Disordered" evidence="2">
    <location>
        <begin position="1250"/>
        <end position="1299"/>
    </location>
</feature>
<keyword evidence="1" id="KW-0677">Repeat</keyword>
<name>A0A1I0DZ93_9FIRM</name>
<dbReference type="InterPro" id="IPR044060">
    <property type="entry name" value="Bacterial_rp_domain"/>
</dbReference>
<evidence type="ECO:0000259" key="5">
    <source>
        <dbReference type="Pfam" id="PF18998"/>
    </source>
</evidence>
<dbReference type="SUPFAM" id="SSF69360">
    <property type="entry name" value="Cell wall binding repeat"/>
    <property type="match status" value="1"/>
</dbReference>
<keyword evidence="3" id="KW-0732">Signal</keyword>